<comment type="caution">
    <text evidence="4">The sequence shown here is derived from an EMBL/GenBank/DDBJ whole genome shotgun (WGS) entry which is preliminary data.</text>
</comment>
<evidence type="ECO:0000259" key="1">
    <source>
        <dbReference type="Pfam" id="PF00149"/>
    </source>
</evidence>
<dbReference type="InterPro" id="IPR051918">
    <property type="entry name" value="STPP_CPPED1"/>
</dbReference>
<protein>
    <recommendedName>
        <fullName evidence="6">Calcineurin-like phosphoesterase domain-containing protein</fullName>
    </recommendedName>
</protein>
<dbReference type="PANTHER" id="PTHR43143">
    <property type="entry name" value="METALLOPHOSPHOESTERASE, CALCINEURIN SUPERFAMILY"/>
    <property type="match status" value="1"/>
</dbReference>
<dbReference type="InterPro" id="IPR006454">
    <property type="entry name" value="S_layer_MJ"/>
</dbReference>
<keyword evidence="5" id="KW-1185">Reference proteome</keyword>
<dbReference type="InterPro" id="IPR029052">
    <property type="entry name" value="Metallo-depent_PP-like"/>
</dbReference>
<feature type="domain" description="Calcineurin-like phosphoesterase" evidence="1">
    <location>
        <begin position="35"/>
        <end position="245"/>
    </location>
</feature>
<dbReference type="PANTHER" id="PTHR43143:SF1">
    <property type="entry name" value="SERINE_THREONINE-PROTEIN PHOSPHATASE CPPED1"/>
    <property type="match status" value="1"/>
</dbReference>
<dbReference type="GO" id="GO:0016787">
    <property type="term" value="F:hydrolase activity"/>
    <property type="evidence" value="ECO:0007669"/>
    <property type="project" value="InterPro"/>
</dbReference>
<dbReference type="NCBIfam" id="TIGR01564">
    <property type="entry name" value="S_layer_MJ"/>
    <property type="match status" value="1"/>
</dbReference>
<organism evidence="4 5">
    <name type="scientific">Methanofervidicoccus abyssi</name>
    <dbReference type="NCBI Taxonomy" id="2082189"/>
    <lineage>
        <taxon>Archaea</taxon>
        <taxon>Methanobacteriati</taxon>
        <taxon>Methanobacteriota</taxon>
        <taxon>Methanomada group</taxon>
        <taxon>Methanococci</taxon>
        <taxon>Methanococcales</taxon>
        <taxon>Methanofervidicoccus</taxon>
    </lineage>
</organism>
<evidence type="ECO:0000259" key="2">
    <source>
        <dbReference type="Pfam" id="PF05124"/>
    </source>
</evidence>
<dbReference type="Pfam" id="PF16370">
    <property type="entry name" value="MetallophosC"/>
    <property type="match status" value="1"/>
</dbReference>
<evidence type="ECO:0000313" key="5">
    <source>
        <dbReference type="Proteomes" id="UP000290527"/>
    </source>
</evidence>
<reference evidence="4 5" key="1">
    <citation type="journal article" date="2019" name="Int. J. Syst. Evol. Microbiol.">
        <title>Methanofervidicoccus abyssi gen. nov., sp. nov., a hydrogenotrophic methanogen, isolated from a hydrothermal vent chimney in the Mid-Cayman Spreading Center, the Caribbean Sea.</title>
        <authorList>
            <person name="Sakai S."/>
            <person name="Takaki Y."/>
            <person name="Miyazaki M."/>
            <person name="Ogawara M."/>
            <person name="Yanagawa K."/>
            <person name="Miyazaki J."/>
            <person name="Takai K."/>
        </authorList>
    </citation>
    <scope>NUCLEOTIDE SEQUENCE [LARGE SCALE GENOMIC DNA]</scope>
    <source>
        <strain evidence="4 5">HHB</strain>
    </source>
</reference>
<feature type="domain" description="S-layer protein outer" evidence="2">
    <location>
        <begin position="547"/>
        <end position="612"/>
    </location>
</feature>
<dbReference type="Gene3D" id="3.60.21.10">
    <property type="match status" value="1"/>
</dbReference>
<evidence type="ECO:0000313" key="4">
    <source>
        <dbReference type="EMBL" id="GBF36646.1"/>
    </source>
</evidence>
<dbReference type="EMBL" id="BFAX01000004">
    <property type="protein sequence ID" value="GBF36646.1"/>
    <property type="molecule type" value="Genomic_DNA"/>
</dbReference>
<dbReference type="Pfam" id="PF05124">
    <property type="entry name" value="S_layer_C"/>
    <property type="match status" value="1"/>
</dbReference>
<dbReference type="InterPro" id="IPR004843">
    <property type="entry name" value="Calcineurin-like_PHP"/>
</dbReference>
<evidence type="ECO:0008006" key="6">
    <source>
        <dbReference type="Google" id="ProtNLM"/>
    </source>
</evidence>
<proteinExistence type="predicted"/>
<dbReference type="InterPro" id="IPR032288">
    <property type="entry name" value="Metallophos_C"/>
</dbReference>
<feature type="domain" description="Calcineurin-like phosphoesterase C-terminal" evidence="3">
    <location>
        <begin position="256"/>
        <end position="347"/>
    </location>
</feature>
<dbReference type="RefSeq" id="WP_131007473.1">
    <property type="nucleotide sequence ID" value="NZ_BFAX01000004.1"/>
</dbReference>
<dbReference type="Proteomes" id="UP000290527">
    <property type="component" value="Unassembled WGS sequence"/>
</dbReference>
<gene>
    <name evidence="4" type="ORF">MHHB_P0876</name>
</gene>
<dbReference type="InterPro" id="IPR022651">
    <property type="entry name" value="S_layer_C"/>
</dbReference>
<dbReference type="AlphaFoldDB" id="A0A401HQW2"/>
<evidence type="ECO:0000259" key="3">
    <source>
        <dbReference type="Pfam" id="PF16370"/>
    </source>
</evidence>
<sequence>MKKSIYLFLLLGIMSLTVCYGEINNSQNYGDVFFIQFADIHLCNNSEVKEIFGGKLPPVNITKEAVNEVIGFKPDLVIQTGDIVALAGKHDLDTDERWYKLVNTTIYAPIKKAGIPFLYAPGNHDPAGLKLKNIEKYDPRYGVGLLLKYLLRDKGTTYYSYDYGNYHFVIIDPVETEESGYRAVRLPKEELEWLKSDLANNSDKFIIIAYHQPLGSWENKSYNEFLDIISKYKGHILLIAGHTHDNRLIYRNGIPEYQGGAVCGDWWQTGKTPDGNPIGYVIYFIKNGNVYRFYKGIGYTEQINLLSPRNVVLNGTTPIELNVYDGNKTIVNITYKIDNGKLHPLNFTLINTTKIWWYNAKGNIEITPKLLDDRKHNITIIVTAKDGSTFNRTFHYKFSNNPIMKISEITNDTNFKDYYGLFITINGTILSVKYYGNLLKITDGSGNITIWAGDCKHGNFEVGQKVLLRGQITQYKGTKELKLIRGSDVKVYGFIPYPDVAPDIKSIKIKEIVHKAKLIVGSKIDANLSAKDLKTTFVLTNKPLDIEEDCILIGGPVANPIVKKYLEIFPVKVTNEYPGKHRGVIEVTKINGHTVILLAGSDIWGTKAAVEYFKTLEDIPEEPIFVEWRDGKAVKINRP</sequence>
<dbReference type="SUPFAM" id="SSF56300">
    <property type="entry name" value="Metallo-dependent phosphatases"/>
    <property type="match status" value="1"/>
</dbReference>
<name>A0A401HQW2_9EURY</name>
<accession>A0A401HQW2</accession>
<dbReference type="Pfam" id="PF00149">
    <property type="entry name" value="Metallophos"/>
    <property type="match status" value="1"/>
</dbReference>
<dbReference type="OrthoDB" id="59577at2157"/>